<dbReference type="GO" id="GO:0004016">
    <property type="term" value="F:adenylate cyclase activity"/>
    <property type="evidence" value="ECO:0007669"/>
    <property type="project" value="TreeGrafter"/>
</dbReference>
<dbReference type="Pfam" id="PF00196">
    <property type="entry name" value="GerE"/>
    <property type="match status" value="1"/>
</dbReference>
<dbReference type="PROSITE" id="PS00622">
    <property type="entry name" value="HTH_LUXR_1"/>
    <property type="match status" value="1"/>
</dbReference>
<evidence type="ECO:0000256" key="1">
    <source>
        <dbReference type="ARBA" id="ARBA00022741"/>
    </source>
</evidence>
<dbReference type="SMART" id="SM00421">
    <property type="entry name" value="HTH_LUXR"/>
    <property type="match status" value="1"/>
</dbReference>
<dbReference type="GO" id="GO:0005524">
    <property type="term" value="F:ATP binding"/>
    <property type="evidence" value="ECO:0007669"/>
    <property type="project" value="UniProtKB-KW"/>
</dbReference>
<protein>
    <submittedName>
        <fullName evidence="4">DNA-binding CsgD family transcriptional regulator</fullName>
    </submittedName>
</protein>
<dbReference type="PANTHER" id="PTHR16305:SF35">
    <property type="entry name" value="TRANSCRIPTIONAL ACTIVATOR DOMAIN"/>
    <property type="match status" value="1"/>
</dbReference>
<evidence type="ECO:0000259" key="3">
    <source>
        <dbReference type="PROSITE" id="PS50043"/>
    </source>
</evidence>
<dbReference type="Gene3D" id="1.10.10.10">
    <property type="entry name" value="Winged helix-like DNA-binding domain superfamily/Winged helix DNA-binding domain"/>
    <property type="match status" value="1"/>
</dbReference>
<evidence type="ECO:0000313" key="4">
    <source>
        <dbReference type="EMBL" id="NYI10615.1"/>
    </source>
</evidence>
<reference evidence="4 5" key="1">
    <citation type="submission" date="2020-07" db="EMBL/GenBank/DDBJ databases">
        <title>Sequencing the genomes of 1000 actinobacteria strains.</title>
        <authorList>
            <person name="Klenk H.-P."/>
        </authorList>
    </citation>
    <scope>NUCLEOTIDE SEQUENCE [LARGE SCALE GENOMIC DNA]</scope>
    <source>
        <strain evidence="4 5">DSM 18248</strain>
    </source>
</reference>
<evidence type="ECO:0000313" key="5">
    <source>
        <dbReference type="Proteomes" id="UP000537326"/>
    </source>
</evidence>
<keyword evidence="4" id="KW-0238">DNA-binding</keyword>
<accession>A0A7Z0C294</accession>
<dbReference type="RefSeq" id="WP_179531425.1">
    <property type="nucleotide sequence ID" value="NZ_BAAAPP010000005.1"/>
</dbReference>
<dbReference type="Proteomes" id="UP000537326">
    <property type="component" value="Unassembled WGS sequence"/>
</dbReference>
<dbReference type="Gene3D" id="3.40.50.300">
    <property type="entry name" value="P-loop containing nucleotide triphosphate hydrolases"/>
    <property type="match status" value="1"/>
</dbReference>
<sequence length="966" mass="102943">MASDHVGFAGRARELDRLDELLSAAERGASRTALVTGEAGIGKSTLVERAAARALERGHRVLVGRCLPVQGIVYDAFVDALGGLAEELGVERLGELSGLPPGVLRAVVPEARPFVAGDPVDPVGPGAQARLFDGVGKLLRRLAEPAPVLVVVEDLHWAHPTTLALFCVLSQRLAGQRVTLIGTERQPGPALERHLAPLLSETSRGDHVDRLHLVGLSEHDVGIQLRGLVGEEPSRAVVRSVLARSEGNPLFVRELAVQDPGSPDEVPHRLRDLFETTLLSLPEETQHLVRLCAAAGRRVHHLLLCRAFGLAPHVVADRLRPAVRAQILVPDGDGVSYGFRHVLLAETAGDALLPGESQGVHARLAEALEGEPGLASTAPAAELAHHWGLAGEPDRALVWSVTAAEEADASHALDAALLHLDRAVELWDDVPDAARLVGRRRWQVLSWQGSMANLAGQNAKAIALMERAVEEHRADPEGTPAELGALYSRLTICLGTVVPHAEETLDASRRALELVPESPPSAVRAEALASAAHLHLRIDVRAARDLAREAAEVAGTVTARPLEARARTLLGMSLASLGDLEAGLASIDEAHELGVRHELHEEVARSAMYGSQILIRAGRLAEGAAVALEGVRCAREGGVFSKWGSGIAGNAASALFLSGRWDDAARQIVEVDGDTGGTAWLYTLHARLLGFRGLADEAARSLRLAREHHGEDDPHYPVVAASLALLVDDPDSAGKALSPWRQLVEVSHDATVNELCAVALRTAVDRAPRLPAEETRLLVDELLDAVRTRPTRALVHATAWGATARAEASRLVRGGPDAWLDATDAWRRVDGWWHARCYCLARLGEAHALAGRSGPAREALSEAVSIAEELGSPPLLELALGLARFHRLVLAGHSTPVHGPEALTVREREVLALITVGHTNRRIARDLGISEKTVSVHVSNVLRKLGVGSRTEAAGVAFREGLAADP</sequence>
<dbReference type="GO" id="GO:0003677">
    <property type="term" value="F:DNA binding"/>
    <property type="evidence" value="ECO:0007669"/>
    <property type="project" value="UniProtKB-KW"/>
</dbReference>
<dbReference type="AlphaFoldDB" id="A0A7Z0C294"/>
<evidence type="ECO:0000256" key="2">
    <source>
        <dbReference type="ARBA" id="ARBA00022840"/>
    </source>
</evidence>
<feature type="domain" description="HTH luxR-type" evidence="3">
    <location>
        <begin position="896"/>
        <end position="961"/>
    </location>
</feature>
<dbReference type="SUPFAM" id="SSF48452">
    <property type="entry name" value="TPR-like"/>
    <property type="match status" value="1"/>
</dbReference>
<dbReference type="InterPro" id="IPR041664">
    <property type="entry name" value="AAA_16"/>
</dbReference>
<keyword evidence="2" id="KW-0067">ATP-binding</keyword>
<dbReference type="Pfam" id="PF13191">
    <property type="entry name" value="AAA_16"/>
    <property type="match status" value="1"/>
</dbReference>
<dbReference type="InterPro" id="IPR000792">
    <property type="entry name" value="Tscrpt_reg_LuxR_C"/>
</dbReference>
<dbReference type="PROSITE" id="PS50043">
    <property type="entry name" value="HTH_LUXR_2"/>
    <property type="match status" value="1"/>
</dbReference>
<keyword evidence="5" id="KW-1185">Reference proteome</keyword>
<dbReference type="InterPro" id="IPR016032">
    <property type="entry name" value="Sig_transdc_resp-reg_C-effctor"/>
</dbReference>
<dbReference type="SUPFAM" id="SSF46894">
    <property type="entry name" value="C-terminal effector domain of the bipartite response regulators"/>
    <property type="match status" value="1"/>
</dbReference>
<name>A0A7Z0C294_9ACTN</name>
<proteinExistence type="predicted"/>
<comment type="caution">
    <text evidence="4">The sequence shown here is derived from an EMBL/GenBank/DDBJ whole genome shotgun (WGS) entry which is preliminary data.</text>
</comment>
<dbReference type="EMBL" id="JACBZI010000001">
    <property type="protein sequence ID" value="NYI10615.1"/>
    <property type="molecule type" value="Genomic_DNA"/>
</dbReference>
<dbReference type="Gene3D" id="1.25.40.10">
    <property type="entry name" value="Tetratricopeptide repeat domain"/>
    <property type="match status" value="1"/>
</dbReference>
<dbReference type="CDD" id="cd06170">
    <property type="entry name" value="LuxR_C_like"/>
    <property type="match status" value="1"/>
</dbReference>
<dbReference type="PRINTS" id="PR00038">
    <property type="entry name" value="HTHLUXR"/>
</dbReference>
<dbReference type="InterPro" id="IPR011990">
    <property type="entry name" value="TPR-like_helical_dom_sf"/>
</dbReference>
<dbReference type="PANTHER" id="PTHR16305">
    <property type="entry name" value="TESTICULAR SOLUBLE ADENYLYL CYCLASE"/>
    <property type="match status" value="1"/>
</dbReference>
<organism evidence="4 5">
    <name type="scientific">Nocardioides marinus</name>
    <dbReference type="NCBI Taxonomy" id="374514"/>
    <lineage>
        <taxon>Bacteria</taxon>
        <taxon>Bacillati</taxon>
        <taxon>Actinomycetota</taxon>
        <taxon>Actinomycetes</taxon>
        <taxon>Propionibacteriales</taxon>
        <taxon>Nocardioidaceae</taxon>
        <taxon>Nocardioides</taxon>
    </lineage>
</organism>
<dbReference type="SUPFAM" id="SSF52540">
    <property type="entry name" value="P-loop containing nucleoside triphosphate hydrolases"/>
    <property type="match status" value="1"/>
</dbReference>
<dbReference type="GO" id="GO:0005737">
    <property type="term" value="C:cytoplasm"/>
    <property type="evidence" value="ECO:0007669"/>
    <property type="project" value="TreeGrafter"/>
</dbReference>
<dbReference type="InterPro" id="IPR036388">
    <property type="entry name" value="WH-like_DNA-bd_sf"/>
</dbReference>
<keyword evidence="1" id="KW-0547">Nucleotide-binding</keyword>
<gene>
    <name evidence="4" type="ORF">BKA05_002130</name>
</gene>
<dbReference type="InterPro" id="IPR027417">
    <property type="entry name" value="P-loop_NTPase"/>
</dbReference>
<dbReference type="GO" id="GO:0006355">
    <property type="term" value="P:regulation of DNA-templated transcription"/>
    <property type="evidence" value="ECO:0007669"/>
    <property type="project" value="InterPro"/>
</dbReference>